<dbReference type="EMBL" id="KE721317">
    <property type="protein sequence ID" value="ERF70433.1"/>
    <property type="molecule type" value="Genomic_DNA"/>
</dbReference>
<proteinExistence type="predicted"/>
<dbReference type="GeneID" id="19239665"/>
<dbReference type="Proteomes" id="UP000019373">
    <property type="component" value="Unassembled WGS sequence"/>
</dbReference>
<feature type="compositionally biased region" description="Basic and acidic residues" evidence="1">
    <location>
        <begin position="85"/>
        <end position="99"/>
    </location>
</feature>
<dbReference type="AlphaFoldDB" id="U1GEB8"/>
<keyword evidence="3" id="KW-1185">Reference proteome</keyword>
<feature type="compositionally biased region" description="Basic residues" evidence="1">
    <location>
        <begin position="53"/>
        <end position="63"/>
    </location>
</feature>
<feature type="compositionally biased region" description="Basic and acidic residues" evidence="1">
    <location>
        <begin position="22"/>
        <end position="31"/>
    </location>
</feature>
<name>U1GEB8_ENDPU</name>
<evidence type="ECO:0000313" key="2">
    <source>
        <dbReference type="EMBL" id="ERF70433.1"/>
    </source>
</evidence>
<reference evidence="3" key="1">
    <citation type="journal article" date="2014" name="BMC Genomics">
        <title>Genome characteristics reveal the impact of lichenization on lichen-forming fungus Endocarpon pusillum Hedwig (Verrucariales, Ascomycota).</title>
        <authorList>
            <person name="Wang Y.-Y."/>
            <person name="Liu B."/>
            <person name="Zhang X.-Y."/>
            <person name="Zhou Q.-M."/>
            <person name="Zhang T."/>
            <person name="Li H."/>
            <person name="Yu Y.-F."/>
            <person name="Zhang X.-L."/>
            <person name="Hao X.-Y."/>
            <person name="Wang M."/>
            <person name="Wang L."/>
            <person name="Wei J.-C."/>
        </authorList>
    </citation>
    <scope>NUCLEOTIDE SEQUENCE [LARGE SCALE GENOMIC DNA]</scope>
    <source>
        <strain evidence="3">Z07020 / HMAS-L-300199</strain>
    </source>
</reference>
<feature type="compositionally biased region" description="Low complexity" evidence="1">
    <location>
        <begin position="32"/>
        <end position="50"/>
    </location>
</feature>
<dbReference type="RefSeq" id="XP_007803891.1">
    <property type="nucleotide sequence ID" value="XM_007805700.1"/>
</dbReference>
<organism evidence="2 3">
    <name type="scientific">Endocarpon pusillum (strain Z07020 / HMAS-L-300199)</name>
    <name type="common">Lichen-forming fungus</name>
    <dbReference type="NCBI Taxonomy" id="1263415"/>
    <lineage>
        <taxon>Eukaryota</taxon>
        <taxon>Fungi</taxon>
        <taxon>Dikarya</taxon>
        <taxon>Ascomycota</taxon>
        <taxon>Pezizomycotina</taxon>
        <taxon>Eurotiomycetes</taxon>
        <taxon>Chaetothyriomycetidae</taxon>
        <taxon>Verrucariales</taxon>
        <taxon>Verrucariaceae</taxon>
        <taxon>Endocarpon</taxon>
    </lineage>
</organism>
<evidence type="ECO:0000256" key="1">
    <source>
        <dbReference type="SAM" id="MobiDB-lite"/>
    </source>
</evidence>
<feature type="region of interest" description="Disordered" evidence="1">
    <location>
        <begin position="1"/>
        <end position="107"/>
    </location>
</feature>
<feature type="compositionally biased region" description="Polar residues" evidence="1">
    <location>
        <begin position="72"/>
        <end position="82"/>
    </location>
</feature>
<gene>
    <name evidence="2" type="ORF">EPUS_04711</name>
</gene>
<accession>U1GEB8</accession>
<protein>
    <submittedName>
        <fullName evidence="2">Uncharacterized protein</fullName>
    </submittedName>
</protein>
<sequence length="210" mass="23674">MSKAVRSVWRRHYGTQLSFPGQDEKKVHDWEAPACSATESPSSSSSSPEASIKHSRQLRKALKRGLAAPNQEIRNIRSSTLPAQRRNDTLSESAPKTHSDTPLQLPPLAGTWSASSLCKAPKEFAAVSTNRQFVPTTDPQAEVADLTERRMPIDERETRISTTERNLGAREARLPIREENVFEREDALLERETTLMERERAFVLRNQAEL</sequence>
<evidence type="ECO:0000313" key="3">
    <source>
        <dbReference type="Proteomes" id="UP000019373"/>
    </source>
</evidence>
<dbReference type="OrthoDB" id="10610564at2759"/>
<dbReference type="HOGENOM" id="CLU_1310109_0_0_1"/>